<comment type="caution">
    <text evidence="2">The sequence shown here is derived from an EMBL/GenBank/DDBJ whole genome shotgun (WGS) entry which is preliminary data.</text>
</comment>
<accession>A0ABR8VLA1</accession>
<keyword evidence="3" id="KW-1185">Reference proteome</keyword>
<protein>
    <recommendedName>
        <fullName evidence="4">Secreted protein</fullName>
    </recommendedName>
</protein>
<keyword evidence="1" id="KW-0472">Membrane</keyword>
<organism evidence="2 3">
    <name type="scientific">Bacillus norwichensis</name>
    <dbReference type="NCBI Taxonomy" id="2762217"/>
    <lineage>
        <taxon>Bacteria</taxon>
        <taxon>Bacillati</taxon>
        <taxon>Bacillota</taxon>
        <taxon>Bacilli</taxon>
        <taxon>Bacillales</taxon>
        <taxon>Bacillaceae</taxon>
        <taxon>Bacillus</taxon>
    </lineage>
</organism>
<keyword evidence="1" id="KW-1133">Transmembrane helix</keyword>
<dbReference type="Proteomes" id="UP000648182">
    <property type="component" value="Unassembled WGS sequence"/>
</dbReference>
<dbReference type="RefSeq" id="WP_191812617.1">
    <property type="nucleotide sequence ID" value="NZ_JACSPV010000015.1"/>
</dbReference>
<evidence type="ECO:0008006" key="4">
    <source>
        <dbReference type="Google" id="ProtNLM"/>
    </source>
</evidence>
<evidence type="ECO:0000256" key="1">
    <source>
        <dbReference type="SAM" id="Phobius"/>
    </source>
</evidence>
<evidence type="ECO:0000313" key="2">
    <source>
        <dbReference type="EMBL" id="MBD8005552.1"/>
    </source>
</evidence>
<feature type="transmembrane region" description="Helical" evidence="1">
    <location>
        <begin position="12"/>
        <end position="33"/>
    </location>
</feature>
<name>A0ABR8VLA1_9BACI</name>
<gene>
    <name evidence="2" type="ORF">H9631_10680</name>
</gene>
<sequence length="92" mass="10709">MKKTLKRKENKGNAPLFSLCLAPYFFFSFFAALEPLQLPHSLQPDLARHMFLFLLRIICPLNQKTGVKKQSPSAHQKEGWMCDWFVLRLSRG</sequence>
<keyword evidence="1" id="KW-0812">Transmembrane</keyword>
<reference evidence="2 3" key="1">
    <citation type="submission" date="2020-08" db="EMBL/GenBank/DDBJ databases">
        <title>A Genomic Blueprint of the Chicken Gut Microbiome.</title>
        <authorList>
            <person name="Gilroy R."/>
            <person name="Ravi A."/>
            <person name="Getino M."/>
            <person name="Pursley I."/>
            <person name="Horton D.L."/>
            <person name="Alikhan N.-F."/>
            <person name="Baker D."/>
            <person name="Gharbi K."/>
            <person name="Hall N."/>
            <person name="Watson M."/>
            <person name="Adriaenssens E.M."/>
            <person name="Foster-Nyarko E."/>
            <person name="Jarju S."/>
            <person name="Secka A."/>
            <person name="Antonio M."/>
            <person name="Oren A."/>
            <person name="Chaudhuri R."/>
            <person name="La Ragione R.M."/>
            <person name="Hildebrand F."/>
            <person name="Pallen M.J."/>
        </authorList>
    </citation>
    <scope>NUCLEOTIDE SEQUENCE [LARGE SCALE GENOMIC DNA]</scope>
    <source>
        <strain evidence="2 3">Sa1BUA2</strain>
    </source>
</reference>
<dbReference type="EMBL" id="JACSPV010000015">
    <property type="protein sequence ID" value="MBD8005552.1"/>
    <property type="molecule type" value="Genomic_DNA"/>
</dbReference>
<proteinExistence type="predicted"/>
<evidence type="ECO:0000313" key="3">
    <source>
        <dbReference type="Proteomes" id="UP000648182"/>
    </source>
</evidence>